<keyword evidence="2" id="KW-1185">Reference proteome</keyword>
<sequence>MENPITTTETDAEHPAPVSIDGVGDGDVLLPCADALATAIAMRRMGPRLSPWLAGQLRILVGVAMGAGENCSVAMFGAEYETDTLHDVGWHLGVMSVGTYAAVPRCGWEQIVHTYRIELHVGLWQSTSF</sequence>
<dbReference type="EMBL" id="CM031818">
    <property type="protein sequence ID" value="KAG6638372.1"/>
    <property type="molecule type" value="Genomic_DNA"/>
</dbReference>
<proteinExistence type="predicted"/>
<organism evidence="1 2">
    <name type="scientific">Carya illinoinensis</name>
    <name type="common">Pecan</name>
    <dbReference type="NCBI Taxonomy" id="32201"/>
    <lineage>
        <taxon>Eukaryota</taxon>
        <taxon>Viridiplantae</taxon>
        <taxon>Streptophyta</taxon>
        <taxon>Embryophyta</taxon>
        <taxon>Tracheophyta</taxon>
        <taxon>Spermatophyta</taxon>
        <taxon>Magnoliopsida</taxon>
        <taxon>eudicotyledons</taxon>
        <taxon>Gunneridae</taxon>
        <taxon>Pentapetalae</taxon>
        <taxon>rosids</taxon>
        <taxon>fabids</taxon>
        <taxon>Fagales</taxon>
        <taxon>Juglandaceae</taxon>
        <taxon>Carya</taxon>
    </lineage>
</organism>
<dbReference type="Proteomes" id="UP000811609">
    <property type="component" value="Chromosome 10"/>
</dbReference>
<reference evidence="1" key="1">
    <citation type="submission" date="2020-12" db="EMBL/GenBank/DDBJ databases">
        <title>WGS assembly of Carya illinoinensis cv. Pawnee.</title>
        <authorList>
            <person name="Platts A."/>
            <person name="Shu S."/>
            <person name="Wright S."/>
            <person name="Barry K."/>
            <person name="Edger P."/>
            <person name="Pires J.C."/>
            <person name="Schmutz J."/>
        </authorList>
    </citation>
    <scope>NUCLEOTIDE SEQUENCE</scope>
    <source>
        <tissue evidence="1">Leaf</tissue>
    </source>
</reference>
<dbReference type="AlphaFoldDB" id="A0A8T1PAQ0"/>
<accession>A0A8T1PAQ0</accession>
<evidence type="ECO:0000313" key="2">
    <source>
        <dbReference type="Proteomes" id="UP000811609"/>
    </source>
</evidence>
<comment type="caution">
    <text evidence="1">The sequence shown here is derived from an EMBL/GenBank/DDBJ whole genome shotgun (WGS) entry which is preliminary data.</text>
</comment>
<gene>
    <name evidence="1" type="ORF">CIPAW_10G030600</name>
</gene>
<evidence type="ECO:0000313" key="1">
    <source>
        <dbReference type="EMBL" id="KAG6638372.1"/>
    </source>
</evidence>
<protein>
    <submittedName>
        <fullName evidence="1">Uncharacterized protein</fullName>
    </submittedName>
</protein>
<name>A0A8T1PAQ0_CARIL</name>